<reference evidence="2" key="1">
    <citation type="journal article" date="2022" name="bioRxiv">
        <title>Sequencing and chromosome-scale assembly of the giantPleurodeles waltlgenome.</title>
        <authorList>
            <person name="Brown T."/>
            <person name="Elewa A."/>
            <person name="Iarovenko S."/>
            <person name="Subramanian E."/>
            <person name="Araus A.J."/>
            <person name="Petzold A."/>
            <person name="Susuki M."/>
            <person name="Suzuki K.-i.T."/>
            <person name="Hayashi T."/>
            <person name="Toyoda A."/>
            <person name="Oliveira C."/>
            <person name="Osipova E."/>
            <person name="Leigh N.D."/>
            <person name="Simon A."/>
            <person name="Yun M.H."/>
        </authorList>
    </citation>
    <scope>NUCLEOTIDE SEQUENCE</scope>
    <source>
        <strain evidence="2">20211129_DDA</strain>
        <tissue evidence="2">Liver</tissue>
    </source>
</reference>
<proteinExistence type="predicted"/>
<organism evidence="2 3">
    <name type="scientific">Pleurodeles waltl</name>
    <name type="common">Iberian ribbed newt</name>
    <dbReference type="NCBI Taxonomy" id="8319"/>
    <lineage>
        <taxon>Eukaryota</taxon>
        <taxon>Metazoa</taxon>
        <taxon>Chordata</taxon>
        <taxon>Craniata</taxon>
        <taxon>Vertebrata</taxon>
        <taxon>Euteleostomi</taxon>
        <taxon>Amphibia</taxon>
        <taxon>Batrachia</taxon>
        <taxon>Caudata</taxon>
        <taxon>Salamandroidea</taxon>
        <taxon>Salamandridae</taxon>
        <taxon>Pleurodelinae</taxon>
        <taxon>Pleurodeles</taxon>
    </lineage>
</organism>
<dbReference type="AlphaFoldDB" id="A0AAV7QH13"/>
<feature type="compositionally biased region" description="Basic and acidic residues" evidence="1">
    <location>
        <begin position="155"/>
        <end position="173"/>
    </location>
</feature>
<feature type="region of interest" description="Disordered" evidence="1">
    <location>
        <begin position="137"/>
        <end position="173"/>
    </location>
</feature>
<protein>
    <submittedName>
        <fullName evidence="2">Uncharacterized protein</fullName>
    </submittedName>
</protein>
<dbReference type="EMBL" id="JANPWB010000010">
    <property type="protein sequence ID" value="KAJ1139508.1"/>
    <property type="molecule type" value="Genomic_DNA"/>
</dbReference>
<keyword evidence="3" id="KW-1185">Reference proteome</keyword>
<feature type="compositionally biased region" description="Pro residues" evidence="1">
    <location>
        <begin position="1"/>
        <end position="11"/>
    </location>
</feature>
<gene>
    <name evidence="2" type="ORF">NDU88_005879</name>
</gene>
<comment type="caution">
    <text evidence="2">The sequence shown here is derived from an EMBL/GenBank/DDBJ whole genome shotgun (WGS) entry which is preliminary data.</text>
</comment>
<feature type="region of interest" description="Disordered" evidence="1">
    <location>
        <begin position="1"/>
        <end position="36"/>
    </location>
</feature>
<evidence type="ECO:0000256" key="1">
    <source>
        <dbReference type="SAM" id="MobiDB-lite"/>
    </source>
</evidence>
<evidence type="ECO:0000313" key="2">
    <source>
        <dbReference type="EMBL" id="KAJ1139508.1"/>
    </source>
</evidence>
<sequence length="173" mass="19276">MCTLILPPPGDARPAGSAEHKKQKAKTRHKPEQAQELPLLNQEHEMATKVLQSNNWTTDPAGPSCSQAKHKHSLKNTGSERVNINCDLRNLSEKEHDVAIAAQEAMNNLAHDIYWLSSRNPQLVSESLQRLTSMLQKMQPTGKPRSLTNTAPCGTKKEVQEPDTLTRVDKKEV</sequence>
<accession>A0AAV7QH13</accession>
<dbReference type="Proteomes" id="UP001066276">
    <property type="component" value="Chromosome 6"/>
</dbReference>
<name>A0AAV7QH13_PLEWA</name>
<evidence type="ECO:0000313" key="3">
    <source>
        <dbReference type="Proteomes" id="UP001066276"/>
    </source>
</evidence>